<name>A0A0D0C6T0_9AGAR</name>
<reference evidence="1 2" key="1">
    <citation type="submission" date="2014-04" db="EMBL/GenBank/DDBJ databases">
        <title>Evolutionary Origins and Diversification of the Mycorrhizal Mutualists.</title>
        <authorList>
            <consortium name="DOE Joint Genome Institute"/>
            <consortium name="Mycorrhizal Genomics Consortium"/>
            <person name="Kohler A."/>
            <person name="Kuo A."/>
            <person name="Nagy L.G."/>
            <person name="Floudas D."/>
            <person name="Copeland A."/>
            <person name="Barry K.W."/>
            <person name="Cichocki N."/>
            <person name="Veneault-Fourrey C."/>
            <person name="LaButti K."/>
            <person name="Lindquist E.A."/>
            <person name="Lipzen A."/>
            <person name="Lundell T."/>
            <person name="Morin E."/>
            <person name="Murat C."/>
            <person name="Riley R."/>
            <person name="Ohm R."/>
            <person name="Sun H."/>
            <person name="Tunlid A."/>
            <person name="Henrissat B."/>
            <person name="Grigoriev I.V."/>
            <person name="Hibbett D.S."/>
            <person name="Martin F."/>
        </authorList>
    </citation>
    <scope>NUCLEOTIDE SEQUENCE [LARGE SCALE GENOMIC DNA]</scope>
    <source>
        <strain evidence="1 2">FD-317 M1</strain>
    </source>
</reference>
<evidence type="ECO:0000313" key="2">
    <source>
        <dbReference type="Proteomes" id="UP000053593"/>
    </source>
</evidence>
<organism evidence="1 2">
    <name type="scientific">Collybiopsis luxurians FD-317 M1</name>
    <dbReference type="NCBI Taxonomy" id="944289"/>
    <lineage>
        <taxon>Eukaryota</taxon>
        <taxon>Fungi</taxon>
        <taxon>Dikarya</taxon>
        <taxon>Basidiomycota</taxon>
        <taxon>Agaricomycotina</taxon>
        <taxon>Agaricomycetes</taxon>
        <taxon>Agaricomycetidae</taxon>
        <taxon>Agaricales</taxon>
        <taxon>Marasmiineae</taxon>
        <taxon>Omphalotaceae</taxon>
        <taxon>Collybiopsis</taxon>
        <taxon>Collybiopsis luxurians</taxon>
    </lineage>
</organism>
<sequence length="169" mass="19416">MGYQNLQMDLHHQCLDPIQFSANLLAVENNLSPDIVSMSMNTKDLCTTGWKTANGVVKSGVIPYFEVNMCTEEAGNMPYNGNPKKKQTGCPRETLTIRKSTELSKYERKWYYLAFLEDYMHFPVQHSDFAKLSKRSLETLLTFELHELTELDNDIALEKEKVKKVKSSI</sequence>
<evidence type="ECO:0000313" key="1">
    <source>
        <dbReference type="EMBL" id="KIK50428.1"/>
    </source>
</evidence>
<accession>A0A0D0C6T0</accession>
<dbReference type="EMBL" id="KN834903">
    <property type="protein sequence ID" value="KIK50428.1"/>
    <property type="molecule type" value="Genomic_DNA"/>
</dbReference>
<dbReference type="AlphaFoldDB" id="A0A0D0C6T0"/>
<dbReference type="HOGENOM" id="CLU_1578696_0_0_1"/>
<proteinExistence type="predicted"/>
<keyword evidence="2" id="KW-1185">Reference proteome</keyword>
<protein>
    <submittedName>
        <fullName evidence="1">Uncharacterized protein</fullName>
    </submittedName>
</protein>
<dbReference type="Proteomes" id="UP000053593">
    <property type="component" value="Unassembled WGS sequence"/>
</dbReference>
<gene>
    <name evidence="1" type="ORF">GYMLUDRAFT_65272</name>
</gene>